<comment type="subcellular location">
    <subcellularLocation>
        <location evidence="1">Cell membrane</location>
        <topology evidence="1">Single-pass membrane protein</topology>
    </subcellularLocation>
</comment>
<accession>A0A1S1NN74</accession>
<sequence length="647" mass="68752">MTESGRLAPGAVFAGYTIERVLGGGGMGTVYVAAHPRLPRRVALKLLHLDLTRDDYVRSRFESEAGHVARLEHPNIVGVYDTGREGNQLWIAMQYIEGSSAGDALRSGGPLAPEQAVRVIGETAKALDYAHGEGVLHRDVKPDNILLEQDRSNRAGRVLLADFGIAKALAETSHLTRTGMLVASLQYAAPEQFDGEALDERTDVYALGCTLFHLLTGRPPYPGTSLPELMRGHLMTPVPQASAVRPGLAPAWDAVFMRSLAKSRQDRFPSCGALAEAATAVVAQRGVAAPLPDIGHAADTLLAPTPTLYAEQTLHAQPAQTAAVAAWPSHQPSAPTDVRSIPAPRPRWPRRLLILGAVIFLMAGLIAGVVGYRMYKSAHPPALPPPPGALPSLRGTDVRVDAAGNLYVRDDTRLLKLPAGSTTPQELPALGIGWNSKFAVDNAGNVYATNPPHVVKLPAGSTTPQDLPFPEFYLMSDLTVDSAGTVYAALDGIWTRLSAGSNTPQHTSFLEADSPGFGAGSPERIAVDSEGNIYFSCSRVKDGETAVMKVEGQVNWGPVGATLPYSFAKKLPFTGLKYPGGVAVDRTGNVYTTDSANARVLKLPAGSNTPEVLPFTELRYPEDVAVDADGNVYVGDLGGWIVKLAAR</sequence>
<evidence type="ECO:0000256" key="4">
    <source>
        <dbReference type="ARBA" id="ARBA00022527"/>
    </source>
</evidence>
<evidence type="ECO:0000256" key="5">
    <source>
        <dbReference type="ARBA" id="ARBA00022553"/>
    </source>
</evidence>
<organism evidence="20 22">
    <name type="scientific">Mycobacterium talmoniae</name>
    <dbReference type="NCBI Taxonomy" id="1858794"/>
    <lineage>
        <taxon>Bacteria</taxon>
        <taxon>Bacillati</taxon>
        <taxon>Actinomycetota</taxon>
        <taxon>Actinomycetes</taxon>
        <taxon>Mycobacteriales</taxon>
        <taxon>Mycobacteriaceae</taxon>
        <taxon>Mycobacterium</taxon>
    </lineage>
</organism>
<dbReference type="FunFam" id="1.10.510.10:FF:000021">
    <property type="entry name" value="Serine/threonine protein kinase"/>
    <property type="match status" value="1"/>
</dbReference>
<dbReference type="GO" id="GO:0005886">
    <property type="term" value="C:plasma membrane"/>
    <property type="evidence" value="ECO:0007669"/>
    <property type="project" value="UniProtKB-SubCell"/>
</dbReference>
<keyword evidence="13 18" id="KW-0472">Membrane</keyword>
<comment type="caution">
    <text evidence="20">The sequence shown here is derived from an EMBL/GenBank/DDBJ whole genome shotgun (WGS) entry which is preliminary data.</text>
</comment>
<dbReference type="SUPFAM" id="SSF101898">
    <property type="entry name" value="NHL repeat"/>
    <property type="match status" value="1"/>
</dbReference>
<dbReference type="Gene3D" id="3.30.200.20">
    <property type="entry name" value="Phosphorylase Kinase, domain 1"/>
    <property type="match status" value="1"/>
</dbReference>
<dbReference type="SUPFAM" id="SSF56112">
    <property type="entry name" value="Protein kinase-like (PK-like)"/>
    <property type="match status" value="1"/>
</dbReference>
<dbReference type="Pfam" id="PF01436">
    <property type="entry name" value="NHL"/>
    <property type="match status" value="1"/>
</dbReference>
<evidence type="ECO:0000256" key="2">
    <source>
        <dbReference type="ARBA" id="ARBA00012513"/>
    </source>
</evidence>
<dbReference type="Proteomes" id="UP000238296">
    <property type="component" value="Unassembled WGS sequence"/>
</dbReference>
<dbReference type="EMBL" id="PPEA01000127">
    <property type="protein sequence ID" value="PQM48883.1"/>
    <property type="molecule type" value="Genomic_DNA"/>
</dbReference>
<dbReference type="PROSITE" id="PS00108">
    <property type="entry name" value="PROTEIN_KINASE_ST"/>
    <property type="match status" value="1"/>
</dbReference>
<evidence type="ECO:0000259" key="19">
    <source>
        <dbReference type="PROSITE" id="PS50011"/>
    </source>
</evidence>
<dbReference type="PROSITE" id="PS00107">
    <property type="entry name" value="PROTEIN_KINASE_ATP"/>
    <property type="match status" value="1"/>
</dbReference>
<protein>
    <recommendedName>
        <fullName evidence="2">non-specific serine/threonine protein kinase</fullName>
        <ecNumber evidence="2">2.7.11.1</ecNumber>
    </recommendedName>
</protein>
<reference evidence="20 22" key="1">
    <citation type="submission" date="2016-10" db="EMBL/GenBank/DDBJ databases">
        <title>Genome sequence of Mycobacterium talmonii.</title>
        <authorList>
            <person name="Greninger A.L."/>
            <person name="Elliott B."/>
            <person name="Vasireddy S."/>
            <person name="Vasireddy R."/>
        </authorList>
    </citation>
    <scope>NUCLEOTIDE SEQUENCE [LARGE SCALE GENOMIC DNA]</scope>
    <source>
        <strain evidence="20">MO-5499</strain>
        <strain evidence="22">NE-TNMC-100812</strain>
    </source>
</reference>
<evidence type="ECO:0000256" key="1">
    <source>
        <dbReference type="ARBA" id="ARBA00004162"/>
    </source>
</evidence>
<evidence type="ECO:0000256" key="16">
    <source>
        <dbReference type="PROSITE-ProRule" id="PRU00504"/>
    </source>
</evidence>
<evidence type="ECO:0000256" key="11">
    <source>
        <dbReference type="ARBA" id="ARBA00022840"/>
    </source>
</evidence>
<keyword evidence="10 21" id="KW-0418">Kinase</keyword>
<evidence type="ECO:0000256" key="13">
    <source>
        <dbReference type="ARBA" id="ARBA00023136"/>
    </source>
</evidence>
<evidence type="ECO:0000313" key="23">
    <source>
        <dbReference type="Proteomes" id="UP000238296"/>
    </source>
</evidence>
<evidence type="ECO:0000256" key="8">
    <source>
        <dbReference type="ARBA" id="ARBA00022737"/>
    </source>
</evidence>
<reference evidence="21" key="3">
    <citation type="submission" date="2018-01" db="EMBL/GenBank/DDBJ databases">
        <authorList>
            <person name="Gaut B.S."/>
            <person name="Morton B.R."/>
            <person name="Clegg M.T."/>
            <person name="Duvall M.R."/>
        </authorList>
    </citation>
    <scope>NUCLEOTIDE SEQUENCE</scope>
    <source>
        <strain evidence="21">ATCC BAA-2683</strain>
    </source>
</reference>
<dbReference type="GO" id="GO:0004674">
    <property type="term" value="F:protein serine/threonine kinase activity"/>
    <property type="evidence" value="ECO:0007669"/>
    <property type="project" value="UniProtKB-KW"/>
</dbReference>
<feature type="domain" description="Protein kinase" evidence="19">
    <location>
        <begin position="16"/>
        <end position="282"/>
    </location>
</feature>
<dbReference type="Pfam" id="PF20067">
    <property type="entry name" value="SSL_N"/>
    <property type="match status" value="1"/>
</dbReference>
<dbReference type="InterPro" id="IPR001258">
    <property type="entry name" value="NHL_repeat"/>
</dbReference>
<name>A0A1S1NN74_9MYCO</name>
<dbReference type="PROSITE" id="PS50011">
    <property type="entry name" value="PROTEIN_KINASE_DOM"/>
    <property type="match status" value="1"/>
</dbReference>
<keyword evidence="9 17" id="KW-0547">Nucleotide-binding</keyword>
<keyword evidence="4" id="KW-0723">Serine/threonine-protein kinase</keyword>
<dbReference type="InterPro" id="IPR011042">
    <property type="entry name" value="6-blade_b-propeller_TolB-like"/>
</dbReference>
<keyword evidence="12 18" id="KW-1133">Transmembrane helix</keyword>
<comment type="catalytic activity">
    <reaction evidence="15">
        <text>L-seryl-[protein] + ATP = O-phospho-L-seryl-[protein] + ADP + H(+)</text>
        <dbReference type="Rhea" id="RHEA:17989"/>
        <dbReference type="Rhea" id="RHEA-COMP:9863"/>
        <dbReference type="Rhea" id="RHEA-COMP:11604"/>
        <dbReference type="ChEBI" id="CHEBI:15378"/>
        <dbReference type="ChEBI" id="CHEBI:29999"/>
        <dbReference type="ChEBI" id="CHEBI:30616"/>
        <dbReference type="ChEBI" id="CHEBI:83421"/>
        <dbReference type="ChEBI" id="CHEBI:456216"/>
        <dbReference type="EC" id="2.7.11.1"/>
    </reaction>
</comment>
<evidence type="ECO:0000256" key="18">
    <source>
        <dbReference type="SAM" id="Phobius"/>
    </source>
</evidence>
<dbReference type="AlphaFoldDB" id="A0A1S1NN74"/>
<evidence type="ECO:0000313" key="21">
    <source>
        <dbReference type="EMBL" id="PQM48883.1"/>
    </source>
</evidence>
<evidence type="ECO:0000256" key="7">
    <source>
        <dbReference type="ARBA" id="ARBA00022692"/>
    </source>
</evidence>
<dbReference type="FunFam" id="3.30.200.20:FF:000035">
    <property type="entry name" value="Serine/threonine protein kinase Stk1"/>
    <property type="match status" value="1"/>
</dbReference>
<dbReference type="SMART" id="SM00220">
    <property type="entry name" value="S_TKc"/>
    <property type="match status" value="1"/>
</dbReference>
<dbReference type="PANTHER" id="PTHR43289:SF6">
    <property type="entry name" value="SERINE_THREONINE-PROTEIN KINASE NEKL-3"/>
    <property type="match status" value="1"/>
</dbReference>
<dbReference type="GO" id="GO:0045717">
    <property type="term" value="P:negative regulation of fatty acid biosynthetic process"/>
    <property type="evidence" value="ECO:0007669"/>
    <property type="project" value="UniProtKB-ARBA"/>
</dbReference>
<dbReference type="Gene3D" id="2.120.10.30">
    <property type="entry name" value="TolB, C-terminal domain"/>
    <property type="match status" value="1"/>
</dbReference>
<keyword evidence="5" id="KW-0597">Phosphoprotein</keyword>
<dbReference type="PANTHER" id="PTHR43289">
    <property type="entry name" value="MITOGEN-ACTIVATED PROTEIN KINASE KINASE KINASE 20-RELATED"/>
    <property type="match status" value="1"/>
</dbReference>
<keyword evidence="11 17" id="KW-0067">ATP-binding</keyword>
<evidence type="ECO:0000256" key="3">
    <source>
        <dbReference type="ARBA" id="ARBA00022475"/>
    </source>
</evidence>
<keyword evidence="6 21" id="KW-0808">Transferase</keyword>
<dbReference type="RefSeq" id="WP_071020935.1">
    <property type="nucleotide sequence ID" value="NZ_MLQM01000006.1"/>
</dbReference>
<reference evidence="21 23" key="2">
    <citation type="journal article" date="2017" name="Int. J. Syst. Evol. Microbiol.">
        <title>Mycobacterium talmoniae sp. nov., a slowly growing mycobacterium isolated from human respiratory samples.</title>
        <authorList>
            <person name="Davidson R.M."/>
            <person name="DeGroote M.A."/>
            <person name="Marola J.L."/>
            <person name="Buss S."/>
            <person name="Jones V."/>
            <person name="McNeil M.R."/>
            <person name="Freifeld A.G."/>
            <person name="Elaine Epperson L."/>
            <person name="Hasan N.A."/>
            <person name="Jackson M."/>
            <person name="Iwen P.C."/>
            <person name="Salfinger M."/>
            <person name="Strong M."/>
        </authorList>
    </citation>
    <scope>NUCLEOTIDE SEQUENCE [LARGE SCALE GENOMIC DNA]</scope>
    <source>
        <strain evidence="21 23">ATCC BAA-2683</strain>
    </source>
</reference>
<dbReference type="EMBL" id="MLQM01000006">
    <property type="protein sequence ID" value="OHV06300.1"/>
    <property type="molecule type" value="Genomic_DNA"/>
</dbReference>
<dbReference type="InterPro" id="IPR017441">
    <property type="entry name" value="Protein_kinase_ATP_BS"/>
</dbReference>
<dbReference type="InterPro" id="IPR000719">
    <property type="entry name" value="Prot_kinase_dom"/>
</dbReference>
<gene>
    <name evidence="21" type="primary">pknD_2</name>
    <name evidence="20" type="ORF">BKN37_02590</name>
    <name evidence="21" type="ORF">C1Y40_00882</name>
</gene>
<dbReference type="Proteomes" id="UP000179734">
    <property type="component" value="Unassembled WGS sequence"/>
</dbReference>
<dbReference type="InterPro" id="IPR011009">
    <property type="entry name" value="Kinase-like_dom_sf"/>
</dbReference>
<comment type="catalytic activity">
    <reaction evidence="14">
        <text>L-threonyl-[protein] + ATP = O-phospho-L-threonyl-[protein] + ADP + H(+)</text>
        <dbReference type="Rhea" id="RHEA:46608"/>
        <dbReference type="Rhea" id="RHEA-COMP:11060"/>
        <dbReference type="Rhea" id="RHEA-COMP:11605"/>
        <dbReference type="ChEBI" id="CHEBI:15378"/>
        <dbReference type="ChEBI" id="CHEBI:30013"/>
        <dbReference type="ChEBI" id="CHEBI:30616"/>
        <dbReference type="ChEBI" id="CHEBI:61977"/>
        <dbReference type="ChEBI" id="CHEBI:456216"/>
        <dbReference type="EC" id="2.7.11.1"/>
    </reaction>
</comment>
<feature type="repeat" description="NHL" evidence="16">
    <location>
        <begin position="570"/>
        <end position="606"/>
    </location>
</feature>
<dbReference type="Gene3D" id="1.10.510.10">
    <property type="entry name" value="Transferase(Phosphotransferase) domain 1"/>
    <property type="match status" value="1"/>
</dbReference>
<dbReference type="EC" id="2.7.11.1" evidence="2"/>
<proteinExistence type="predicted"/>
<dbReference type="Gene3D" id="2.40.10.500">
    <property type="match status" value="1"/>
</dbReference>
<keyword evidence="7 18" id="KW-0812">Transmembrane</keyword>
<keyword evidence="3" id="KW-1003">Cell membrane</keyword>
<evidence type="ECO:0000313" key="20">
    <source>
        <dbReference type="EMBL" id="OHV06300.1"/>
    </source>
</evidence>
<dbReference type="CDD" id="cd14014">
    <property type="entry name" value="STKc_PknB_like"/>
    <property type="match status" value="1"/>
</dbReference>
<evidence type="ECO:0000256" key="14">
    <source>
        <dbReference type="ARBA" id="ARBA00047899"/>
    </source>
</evidence>
<evidence type="ECO:0000313" key="22">
    <source>
        <dbReference type="Proteomes" id="UP000179734"/>
    </source>
</evidence>
<evidence type="ECO:0000256" key="15">
    <source>
        <dbReference type="ARBA" id="ARBA00048679"/>
    </source>
</evidence>
<evidence type="ECO:0000256" key="12">
    <source>
        <dbReference type="ARBA" id="ARBA00022989"/>
    </source>
</evidence>
<evidence type="ECO:0000256" key="9">
    <source>
        <dbReference type="ARBA" id="ARBA00022741"/>
    </source>
</evidence>
<keyword evidence="22" id="KW-1185">Reference proteome</keyword>
<dbReference type="PROSITE" id="PS51125">
    <property type="entry name" value="NHL"/>
    <property type="match status" value="1"/>
</dbReference>
<feature type="binding site" evidence="17">
    <location>
        <position position="45"/>
    </location>
    <ligand>
        <name>ATP</name>
        <dbReference type="ChEBI" id="CHEBI:30616"/>
    </ligand>
</feature>
<evidence type="ECO:0000256" key="6">
    <source>
        <dbReference type="ARBA" id="ARBA00022679"/>
    </source>
</evidence>
<keyword evidence="8" id="KW-0677">Repeat</keyword>
<dbReference type="GO" id="GO:0005524">
    <property type="term" value="F:ATP binding"/>
    <property type="evidence" value="ECO:0007669"/>
    <property type="project" value="UniProtKB-UniRule"/>
</dbReference>
<dbReference type="Pfam" id="PF00069">
    <property type="entry name" value="Pkinase"/>
    <property type="match status" value="1"/>
</dbReference>
<evidence type="ECO:0000256" key="10">
    <source>
        <dbReference type="ARBA" id="ARBA00022777"/>
    </source>
</evidence>
<dbReference type="InterPro" id="IPR008271">
    <property type="entry name" value="Ser/Thr_kinase_AS"/>
</dbReference>
<evidence type="ECO:0000256" key="17">
    <source>
        <dbReference type="PROSITE-ProRule" id="PRU10141"/>
    </source>
</evidence>
<feature type="transmembrane region" description="Helical" evidence="18">
    <location>
        <begin position="352"/>
        <end position="375"/>
    </location>
</feature>